<accession>A0A1F6WIG4</accession>
<dbReference type="AlphaFoldDB" id="A0A1F6WIG4"/>
<gene>
    <name evidence="1" type="ORF">A3B93_01370</name>
</gene>
<dbReference type="EMBL" id="MFUH01000026">
    <property type="protein sequence ID" value="OGI81566.1"/>
    <property type="molecule type" value="Genomic_DNA"/>
</dbReference>
<evidence type="ECO:0008006" key="3">
    <source>
        <dbReference type="Google" id="ProtNLM"/>
    </source>
</evidence>
<comment type="caution">
    <text evidence="1">The sequence shown here is derived from an EMBL/GenBank/DDBJ whole genome shotgun (WGS) entry which is preliminary data.</text>
</comment>
<name>A0A1F6WIG4_9BACT</name>
<dbReference type="Proteomes" id="UP000179880">
    <property type="component" value="Unassembled WGS sequence"/>
</dbReference>
<protein>
    <recommendedName>
        <fullName evidence="3">Zinc-binding domain-containing protein</fullName>
    </recommendedName>
</protein>
<evidence type="ECO:0000313" key="2">
    <source>
        <dbReference type="Proteomes" id="UP000179880"/>
    </source>
</evidence>
<organism evidence="1 2">
    <name type="scientific">Candidatus Nomurabacteria bacterium RIFCSPHIGHO2_02_FULL_42_24</name>
    <dbReference type="NCBI Taxonomy" id="1801757"/>
    <lineage>
        <taxon>Bacteria</taxon>
        <taxon>Candidatus Nomuraibacteriota</taxon>
    </lineage>
</organism>
<sequence length="565" mass="66836">MTNQSETKICQNCRAEFIIEPDDFNFYEKIKVPPPTFCPECRMQRRLSWRNDFVFYNRQCDLCQRKIISIYSPDNPQVIYCNTCWWSDKWDPKKYARDFDFSKFFFEQFAEFRQKVPALALVNDNGTGSVNSEYTQNVQYSKNCYMCMVAWKLENCMYFSYGADVKDAMDSMGIFSPSQGIYENMYSGKCFNSRYAYNSFALVNCSFCYDCYSCQYCFQCSGLRSKKYCVKNKQYGKEEYEKIIAGYKLDTFSGTERALREFEDFLLSQPHKFAHLHNCVNCLGTNLIDSKNAKYVFHTRRSENSKYMENGDTEKDSYDLSVGGELSECYEGLTPDHSNRALFANYVWKSVDALYSDFCMSSQNLFGCVGLKFGEYSIFNKQYSKEEYFKLKEKIIEHMKQAGEWGEFFPMQFSPFAYNESMAQISSSLTKEEALAKGLRWQDNIQKTRGKTTFLEIPESIFDVQDSILNEILECILCRRNYKIVPDELTFYRKWKIPIPRKCFFCRLARRFKLRGPSKLWHRKCMCEKNHLHHEGKCPNEFETNYAPERPEIVYCEKCYQQEVY</sequence>
<reference evidence="1 2" key="1">
    <citation type="journal article" date="2016" name="Nat. Commun.">
        <title>Thousands of microbial genomes shed light on interconnected biogeochemical processes in an aquifer system.</title>
        <authorList>
            <person name="Anantharaman K."/>
            <person name="Brown C.T."/>
            <person name="Hug L.A."/>
            <person name="Sharon I."/>
            <person name="Castelle C.J."/>
            <person name="Probst A.J."/>
            <person name="Thomas B.C."/>
            <person name="Singh A."/>
            <person name="Wilkins M.J."/>
            <person name="Karaoz U."/>
            <person name="Brodie E.L."/>
            <person name="Williams K.H."/>
            <person name="Hubbard S.S."/>
            <person name="Banfield J.F."/>
        </authorList>
    </citation>
    <scope>NUCLEOTIDE SEQUENCE [LARGE SCALE GENOMIC DNA]</scope>
</reference>
<proteinExistence type="predicted"/>
<evidence type="ECO:0000313" key="1">
    <source>
        <dbReference type="EMBL" id="OGI81566.1"/>
    </source>
</evidence>